<reference evidence="2 3" key="1">
    <citation type="submission" date="2020-04" db="EMBL/GenBank/DDBJ databases">
        <authorList>
            <person name="De Canck E."/>
        </authorList>
    </citation>
    <scope>NUCLEOTIDE SEQUENCE [LARGE SCALE GENOMIC DNA]</scope>
    <source>
        <strain evidence="2 3">LMG 27174</strain>
    </source>
</reference>
<organism evidence="2 3">
    <name type="scientific">Paraburkholderia rhynchosiae</name>
    <dbReference type="NCBI Taxonomy" id="487049"/>
    <lineage>
        <taxon>Bacteria</taxon>
        <taxon>Pseudomonadati</taxon>
        <taxon>Pseudomonadota</taxon>
        <taxon>Betaproteobacteria</taxon>
        <taxon>Burkholderiales</taxon>
        <taxon>Burkholderiaceae</taxon>
        <taxon>Paraburkholderia</taxon>
    </lineage>
</organism>
<sequence>MADVEQFKDDLENNADGLIGGSRGDFMEALGEAVYARVGADQLDSIVSAYLTLQAVLDENVDRLDDEADEAIENATSEFNEAVGKILGV</sequence>
<evidence type="ECO:0000313" key="3">
    <source>
        <dbReference type="Proteomes" id="UP000494205"/>
    </source>
</evidence>
<gene>
    <name evidence="2" type="ORF">LMG27174_05920</name>
</gene>
<evidence type="ECO:0000313" key="2">
    <source>
        <dbReference type="EMBL" id="CAB3732355.1"/>
    </source>
</evidence>
<evidence type="ECO:0000256" key="1">
    <source>
        <dbReference type="SAM" id="MobiDB-lite"/>
    </source>
</evidence>
<accession>A0A6J5CAU1</accession>
<protein>
    <submittedName>
        <fullName evidence="2">Uncharacterized protein</fullName>
    </submittedName>
</protein>
<dbReference type="RefSeq" id="WP_175130741.1">
    <property type="nucleotide sequence ID" value="NZ_CADIJZ010000028.1"/>
</dbReference>
<dbReference type="Proteomes" id="UP000494205">
    <property type="component" value="Unassembled WGS sequence"/>
</dbReference>
<feature type="compositionally biased region" description="Basic and acidic residues" evidence="1">
    <location>
        <begin position="1"/>
        <end position="11"/>
    </location>
</feature>
<dbReference type="EMBL" id="CADIJZ010000028">
    <property type="protein sequence ID" value="CAB3732355.1"/>
    <property type="molecule type" value="Genomic_DNA"/>
</dbReference>
<name>A0A6J5CAU1_9BURK</name>
<feature type="region of interest" description="Disordered" evidence="1">
    <location>
        <begin position="1"/>
        <end position="22"/>
    </location>
</feature>
<proteinExistence type="predicted"/>
<dbReference type="AlphaFoldDB" id="A0A6J5CAU1"/>